<keyword evidence="2" id="KW-1185">Reference proteome</keyword>
<accession>A0A1D7TWS2</accession>
<evidence type="ECO:0000313" key="1">
    <source>
        <dbReference type="EMBL" id="AOO79569.1"/>
    </source>
</evidence>
<evidence type="ECO:0000313" key="2">
    <source>
        <dbReference type="Proteomes" id="UP000094969"/>
    </source>
</evidence>
<dbReference type="EMBL" id="CP017147">
    <property type="protein sequence ID" value="AOO79569.1"/>
    <property type="molecule type" value="Genomic_DNA"/>
</dbReference>
<name>A0A1D7TWS2_9HYPH</name>
<gene>
    <name evidence="1" type="ORF">BHK69_02875</name>
</gene>
<sequence length="76" mass="8233">MGDVMRMVIERDAVIRHCEERSDEAIQGGLAERLSPVPMDCFAEPVLGLAKGKTRVLAMTGASRDDRETSDNGSAL</sequence>
<dbReference type="STRING" id="1526658.BHK69_02875"/>
<organism evidence="1 2">
    <name type="scientific">Bosea vaviloviae</name>
    <dbReference type="NCBI Taxonomy" id="1526658"/>
    <lineage>
        <taxon>Bacteria</taxon>
        <taxon>Pseudomonadati</taxon>
        <taxon>Pseudomonadota</taxon>
        <taxon>Alphaproteobacteria</taxon>
        <taxon>Hyphomicrobiales</taxon>
        <taxon>Boseaceae</taxon>
        <taxon>Bosea</taxon>
    </lineage>
</organism>
<proteinExistence type="predicted"/>
<reference evidence="1 2" key="1">
    <citation type="journal article" date="2015" name="Antonie Van Leeuwenhoek">
        <title>Bosea vaviloviae sp. nov., a new species of slow-growing rhizobia isolated from nodules of the relict species Vavilovia formosa (Stev.) Fed.</title>
        <authorList>
            <person name="Safronova V.I."/>
            <person name="Kuznetsova I.G."/>
            <person name="Sazanova A.L."/>
            <person name="Kimeklis A.K."/>
            <person name="Belimov A.A."/>
            <person name="Andronov E.E."/>
            <person name="Pinaev A.G."/>
            <person name="Chizhevskaya E.P."/>
            <person name="Pukhaev A.R."/>
            <person name="Popov K.P."/>
            <person name="Willems A."/>
            <person name="Tikhonovich I.A."/>
        </authorList>
    </citation>
    <scope>NUCLEOTIDE SEQUENCE [LARGE SCALE GENOMIC DNA]</scope>
    <source>
        <strain evidence="1 2">Vaf18</strain>
    </source>
</reference>
<dbReference type="Proteomes" id="UP000094969">
    <property type="component" value="Chromosome"/>
</dbReference>
<dbReference type="KEGG" id="bvv:BHK69_02875"/>
<dbReference type="AlphaFoldDB" id="A0A1D7TWS2"/>
<protein>
    <submittedName>
        <fullName evidence="1">Uncharacterized protein</fullName>
    </submittedName>
</protein>